<name>A0A6G0Y0Q2_APHCR</name>
<dbReference type="AlphaFoldDB" id="A0A6G0Y0Q2"/>
<proteinExistence type="predicted"/>
<evidence type="ECO:0000313" key="3">
    <source>
        <dbReference type="Proteomes" id="UP000478052"/>
    </source>
</evidence>
<feature type="region of interest" description="Disordered" evidence="1">
    <location>
        <begin position="25"/>
        <end position="52"/>
    </location>
</feature>
<accession>A0A6G0Y0Q2</accession>
<protein>
    <submittedName>
        <fullName evidence="2">Uncharacterized protein</fullName>
    </submittedName>
</protein>
<evidence type="ECO:0000256" key="1">
    <source>
        <dbReference type="SAM" id="MobiDB-lite"/>
    </source>
</evidence>
<comment type="caution">
    <text evidence="2">The sequence shown here is derived from an EMBL/GenBank/DDBJ whole genome shotgun (WGS) entry which is preliminary data.</text>
</comment>
<sequence>MGNHTSNYKGCQIFKALLKRRKITQSKPQNPIPVPTSLHLLNTPPPPKTSYASVTNSKNIPLLNIHAIDNPLTKFLSELSSLITPLITLLSAVLNKQIVP</sequence>
<dbReference type="EMBL" id="VUJU01007049">
    <property type="protein sequence ID" value="KAF0746856.1"/>
    <property type="molecule type" value="Genomic_DNA"/>
</dbReference>
<dbReference type="Proteomes" id="UP000478052">
    <property type="component" value="Unassembled WGS sequence"/>
</dbReference>
<keyword evidence="3" id="KW-1185">Reference proteome</keyword>
<reference evidence="2 3" key="1">
    <citation type="submission" date="2019-08" db="EMBL/GenBank/DDBJ databases">
        <title>Whole genome of Aphis craccivora.</title>
        <authorList>
            <person name="Voronova N.V."/>
            <person name="Shulinski R.S."/>
            <person name="Bandarenka Y.V."/>
            <person name="Zhorov D.G."/>
            <person name="Warner D."/>
        </authorList>
    </citation>
    <scope>NUCLEOTIDE SEQUENCE [LARGE SCALE GENOMIC DNA]</scope>
    <source>
        <strain evidence="2">180601</strain>
        <tissue evidence="2">Whole Body</tissue>
    </source>
</reference>
<organism evidence="2 3">
    <name type="scientific">Aphis craccivora</name>
    <name type="common">Cowpea aphid</name>
    <dbReference type="NCBI Taxonomy" id="307492"/>
    <lineage>
        <taxon>Eukaryota</taxon>
        <taxon>Metazoa</taxon>
        <taxon>Ecdysozoa</taxon>
        <taxon>Arthropoda</taxon>
        <taxon>Hexapoda</taxon>
        <taxon>Insecta</taxon>
        <taxon>Pterygota</taxon>
        <taxon>Neoptera</taxon>
        <taxon>Paraneoptera</taxon>
        <taxon>Hemiptera</taxon>
        <taxon>Sternorrhyncha</taxon>
        <taxon>Aphidomorpha</taxon>
        <taxon>Aphidoidea</taxon>
        <taxon>Aphididae</taxon>
        <taxon>Aphidini</taxon>
        <taxon>Aphis</taxon>
        <taxon>Aphis</taxon>
    </lineage>
</organism>
<evidence type="ECO:0000313" key="2">
    <source>
        <dbReference type="EMBL" id="KAF0746856.1"/>
    </source>
</evidence>
<gene>
    <name evidence="2" type="ORF">FWK35_00025653</name>
</gene>